<name>A0ABN9WD71_9DINO</name>
<comment type="caution">
    <text evidence="1">The sequence shown here is derived from an EMBL/GenBank/DDBJ whole genome shotgun (WGS) entry which is preliminary data.</text>
</comment>
<accession>A0ABN9WD71</accession>
<proteinExistence type="predicted"/>
<protein>
    <submittedName>
        <fullName evidence="1">Uncharacterized protein</fullName>
    </submittedName>
</protein>
<dbReference type="EMBL" id="CAUYUJ010018399">
    <property type="protein sequence ID" value="CAK0883320.1"/>
    <property type="molecule type" value="Genomic_DNA"/>
</dbReference>
<evidence type="ECO:0000313" key="2">
    <source>
        <dbReference type="Proteomes" id="UP001189429"/>
    </source>
</evidence>
<gene>
    <name evidence="1" type="ORF">PCOR1329_LOCUS65565</name>
</gene>
<organism evidence="1 2">
    <name type="scientific">Prorocentrum cordatum</name>
    <dbReference type="NCBI Taxonomy" id="2364126"/>
    <lineage>
        <taxon>Eukaryota</taxon>
        <taxon>Sar</taxon>
        <taxon>Alveolata</taxon>
        <taxon>Dinophyceae</taxon>
        <taxon>Prorocentrales</taxon>
        <taxon>Prorocentraceae</taxon>
        <taxon>Prorocentrum</taxon>
    </lineage>
</organism>
<keyword evidence="2" id="KW-1185">Reference proteome</keyword>
<reference evidence="1" key="1">
    <citation type="submission" date="2023-10" db="EMBL/GenBank/DDBJ databases">
        <authorList>
            <person name="Chen Y."/>
            <person name="Shah S."/>
            <person name="Dougan E. K."/>
            <person name="Thang M."/>
            <person name="Chan C."/>
        </authorList>
    </citation>
    <scope>NUCLEOTIDE SEQUENCE [LARGE SCALE GENOMIC DNA]</scope>
</reference>
<dbReference type="Proteomes" id="UP001189429">
    <property type="component" value="Unassembled WGS sequence"/>
</dbReference>
<sequence>MGLHGPLEVLSQGAVENWASGRDDCVQHFEQQCGGDCQWGEDLFLDQCLQYLRAYRVDDFEQLIEDHCAPPPNWDSCLDDRKTIAAFHPFKTRDAYDACMNNALSPPR</sequence>
<evidence type="ECO:0000313" key="1">
    <source>
        <dbReference type="EMBL" id="CAK0883320.1"/>
    </source>
</evidence>